<reference evidence="1" key="2">
    <citation type="journal article" date="2024" name="Plant">
        <title>Genomic evolution and insights into agronomic trait innovations of Sesamum species.</title>
        <authorList>
            <person name="Miao H."/>
            <person name="Wang L."/>
            <person name="Qu L."/>
            <person name="Liu H."/>
            <person name="Sun Y."/>
            <person name="Le M."/>
            <person name="Wang Q."/>
            <person name="Wei S."/>
            <person name="Zheng Y."/>
            <person name="Lin W."/>
            <person name="Duan Y."/>
            <person name="Cao H."/>
            <person name="Xiong S."/>
            <person name="Wang X."/>
            <person name="Wei L."/>
            <person name="Li C."/>
            <person name="Ma Q."/>
            <person name="Ju M."/>
            <person name="Zhao R."/>
            <person name="Li G."/>
            <person name="Mu C."/>
            <person name="Tian Q."/>
            <person name="Mei H."/>
            <person name="Zhang T."/>
            <person name="Gao T."/>
            <person name="Zhang H."/>
        </authorList>
    </citation>
    <scope>NUCLEOTIDE SEQUENCE</scope>
    <source>
        <strain evidence="1">K16</strain>
    </source>
</reference>
<organism evidence="1 2">
    <name type="scientific">Sesamum angolense</name>
    <dbReference type="NCBI Taxonomy" id="2727404"/>
    <lineage>
        <taxon>Eukaryota</taxon>
        <taxon>Viridiplantae</taxon>
        <taxon>Streptophyta</taxon>
        <taxon>Embryophyta</taxon>
        <taxon>Tracheophyta</taxon>
        <taxon>Spermatophyta</taxon>
        <taxon>Magnoliopsida</taxon>
        <taxon>eudicotyledons</taxon>
        <taxon>Gunneridae</taxon>
        <taxon>Pentapetalae</taxon>
        <taxon>asterids</taxon>
        <taxon>lamiids</taxon>
        <taxon>Lamiales</taxon>
        <taxon>Pedaliaceae</taxon>
        <taxon>Sesamum</taxon>
    </lineage>
</organism>
<name>A0AAE1X4C0_9LAMI</name>
<gene>
    <name evidence="1" type="ORF">Sango_0832400</name>
</gene>
<evidence type="ECO:0000313" key="2">
    <source>
        <dbReference type="Proteomes" id="UP001289374"/>
    </source>
</evidence>
<protein>
    <submittedName>
        <fullName evidence="1">Uncharacterized protein</fullName>
    </submittedName>
</protein>
<reference evidence="1" key="1">
    <citation type="submission" date="2020-06" db="EMBL/GenBank/DDBJ databases">
        <authorList>
            <person name="Li T."/>
            <person name="Hu X."/>
            <person name="Zhang T."/>
            <person name="Song X."/>
            <person name="Zhang H."/>
            <person name="Dai N."/>
            <person name="Sheng W."/>
            <person name="Hou X."/>
            <person name="Wei L."/>
        </authorList>
    </citation>
    <scope>NUCLEOTIDE SEQUENCE</scope>
    <source>
        <strain evidence="1">K16</strain>
        <tissue evidence="1">Leaf</tissue>
    </source>
</reference>
<evidence type="ECO:0000313" key="1">
    <source>
        <dbReference type="EMBL" id="KAK4404638.1"/>
    </source>
</evidence>
<proteinExistence type="predicted"/>
<accession>A0AAE1X4C0</accession>
<dbReference type="EMBL" id="JACGWL010000004">
    <property type="protein sequence ID" value="KAK4404638.1"/>
    <property type="molecule type" value="Genomic_DNA"/>
</dbReference>
<sequence>MSDIDLDNWFEAMRSEINSMGSNQVWTLIDPAKGVKPVRCKLVYKRKLGADEKITAFKHGITIKYDR</sequence>
<keyword evidence="2" id="KW-1185">Reference proteome</keyword>
<comment type="caution">
    <text evidence="1">The sequence shown here is derived from an EMBL/GenBank/DDBJ whole genome shotgun (WGS) entry which is preliminary data.</text>
</comment>
<dbReference type="Proteomes" id="UP001289374">
    <property type="component" value="Unassembled WGS sequence"/>
</dbReference>
<dbReference type="AlphaFoldDB" id="A0AAE1X4C0"/>